<dbReference type="PROSITE" id="PS51918">
    <property type="entry name" value="RADICAL_SAM"/>
    <property type="match status" value="1"/>
</dbReference>
<gene>
    <name evidence="7" type="ORF">DSCOOX_35630</name>
</gene>
<evidence type="ECO:0000256" key="3">
    <source>
        <dbReference type="ARBA" id="ARBA00022723"/>
    </source>
</evidence>
<evidence type="ECO:0000256" key="2">
    <source>
        <dbReference type="ARBA" id="ARBA00022691"/>
    </source>
</evidence>
<reference evidence="7 8" key="1">
    <citation type="submission" date="2019-11" db="EMBL/GenBank/DDBJ databases">
        <title>Comparative genomics of hydrocarbon-degrading Desulfosarcina strains.</title>
        <authorList>
            <person name="Watanabe M."/>
            <person name="Kojima H."/>
            <person name="Fukui M."/>
        </authorList>
    </citation>
    <scope>NUCLEOTIDE SEQUENCE [LARGE SCALE GENOMIC DNA]</scope>
    <source>
        <strain evidence="8">oXyS1</strain>
    </source>
</reference>
<keyword evidence="3" id="KW-0479">Metal-binding</keyword>
<evidence type="ECO:0000313" key="8">
    <source>
        <dbReference type="Proteomes" id="UP000422108"/>
    </source>
</evidence>
<evidence type="ECO:0000256" key="1">
    <source>
        <dbReference type="ARBA" id="ARBA00001966"/>
    </source>
</evidence>
<dbReference type="CDD" id="cd01335">
    <property type="entry name" value="Radical_SAM"/>
    <property type="match status" value="1"/>
</dbReference>
<dbReference type="Proteomes" id="UP000422108">
    <property type="component" value="Chromosome"/>
</dbReference>
<sequence length="334" mass="37464">MRRTVSFSRDSANVFFHLLTRCNLRCRHCYINPDQHGTETLGIDTIDCWLEIFARRHPAANLILLGGEPTLHPDLATAVKRAVRLGYGSVTIDTNGYLFHDILDRVTPHEVDFFSFSLDGPTPAVNDPLRGDGCFVACTAGIPEAKARGFSVSLIYTVSQANVDHLHRMPALLEKWGVDRFFIQVIGVRGQWTEDAARRETLAQVDRKTWLQVVPRVAEDAARRGIPTTFPKVFLDAGETFECAGQVADNYFIFPNGRVYRCPLCEDYPLHSFEIREDRLVATPRINETDLFPLTIPEGCVMNRIVQPRNLAASGNGVPAYKIACCMLKEEITP</sequence>
<comment type="cofactor">
    <cofactor evidence="1">
        <name>[4Fe-4S] cluster</name>
        <dbReference type="ChEBI" id="CHEBI:49883"/>
    </cofactor>
</comment>
<dbReference type="GO" id="GO:0046872">
    <property type="term" value="F:metal ion binding"/>
    <property type="evidence" value="ECO:0007669"/>
    <property type="project" value="UniProtKB-KW"/>
</dbReference>
<dbReference type="PANTHER" id="PTHR11228">
    <property type="entry name" value="RADICAL SAM DOMAIN PROTEIN"/>
    <property type="match status" value="1"/>
</dbReference>
<dbReference type="EMBL" id="AP021879">
    <property type="protein sequence ID" value="BBO90383.1"/>
    <property type="molecule type" value="Genomic_DNA"/>
</dbReference>
<dbReference type="AlphaFoldDB" id="A0A5K8ACD2"/>
<keyword evidence="4" id="KW-0408">Iron</keyword>
<evidence type="ECO:0000313" key="7">
    <source>
        <dbReference type="EMBL" id="BBO90383.1"/>
    </source>
</evidence>
<dbReference type="Pfam" id="PF04055">
    <property type="entry name" value="Radical_SAM"/>
    <property type="match status" value="1"/>
</dbReference>
<keyword evidence="5" id="KW-0411">Iron-sulfur</keyword>
<dbReference type="RefSeq" id="WP_155311452.1">
    <property type="nucleotide sequence ID" value="NZ_AP021879.1"/>
</dbReference>
<name>A0A5K8ACD2_9BACT</name>
<dbReference type="GO" id="GO:0051536">
    <property type="term" value="F:iron-sulfur cluster binding"/>
    <property type="evidence" value="ECO:0007669"/>
    <property type="project" value="UniProtKB-KW"/>
</dbReference>
<keyword evidence="8" id="KW-1185">Reference proteome</keyword>
<accession>A0A5K8ACD2</accession>
<feature type="domain" description="Radical SAM core" evidence="6">
    <location>
        <begin position="6"/>
        <end position="220"/>
    </location>
</feature>
<protein>
    <recommendedName>
        <fullName evidence="6">Radical SAM core domain-containing protein</fullName>
    </recommendedName>
</protein>
<proteinExistence type="predicted"/>
<dbReference type="InterPro" id="IPR050377">
    <property type="entry name" value="Radical_SAM_PqqE_MftC-like"/>
</dbReference>
<dbReference type="InterPro" id="IPR007197">
    <property type="entry name" value="rSAM"/>
</dbReference>
<dbReference type="GO" id="GO:0003824">
    <property type="term" value="F:catalytic activity"/>
    <property type="evidence" value="ECO:0007669"/>
    <property type="project" value="InterPro"/>
</dbReference>
<dbReference type="InterPro" id="IPR013785">
    <property type="entry name" value="Aldolase_TIM"/>
</dbReference>
<dbReference type="SFLD" id="SFLDG01067">
    <property type="entry name" value="SPASM/twitch_domain_containing"/>
    <property type="match status" value="1"/>
</dbReference>
<keyword evidence="2" id="KW-0949">S-adenosyl-L-methionine</keyword>
<dbReference type="SFLD" id="SFLDS00029">
    <property type="entry name" value="Radical_SAM"/>
    <property type="match status" value="1"/>
</dbReference>
<dbReference type="InterPro" id="IPR058240">
    <property type="entry name" value="rSAM_sf"/>
</dbReference>
<dbReference type="Gene3D" id="3.20.20.70">
    <property type="entry name" value="Aldolase class I"/>
    <property type="match status" value="1"/>
</dbReference>
<organism evidence="7 8">
    <name type="scientific">Desulfosarcina ovata subsp. ovata</name>
    <dbReference type="NCBI Taxonomy" id="2752305"/>
    <lineage>
        <taxon>Bacteria</taxon>
        <taxon>Pseudomonadati</taxon>
        <taxon>Thermodesulfobacteriota</taxon>
        <taxon>Desulfobacteria</taxon>
        <taxon>Desulfobacterales</taxon>
        <taxon>Desulfosarcinaceae</taxon>
        <taxon>Desulfosarcina</taxon>
    </lineage>
</organism>
<evidence type="ECO:0000259" key="6">
    <source>
        <dbReference type="PROSITE" id="PS51918"/>
    </source>
</evidence>
<dbReference type="SUPFAM" id="SSF102114">
    <property type="entry name" value="Radical SAM enzymes"/>
    <property type="match status" value="1"/>
</dbReference>
<evidence type="ECO:0000256" key="5">
    <source>
        <dbReference type="ARBA" id="ARBA00023014"/>
    </source>
</evidence>
<evidence type="ECO:0000256" key="4">
    <source>
        <dbReference type="ARBA" id="ARBA00023004"/>
    </source>
</evidence>
<dbReference type="PANTHER" id="PTHR11228:SF7">
    <property type="entry name" value="PQQA PEPTIDE CYCLASE"/>
    <property type="match status" value="1"/>
</dbReference>